<gene>
    <name evidence="5" type="ORF">PENTCL1PPCAC_21897</name>
</gene>
<evidence type="ECO:0000256" key="2">
    <source>
        <dbReference type="PROSITE-ProRule" id="PRU00117"/>
    </source>
</evidence>
<dbReference type="EMBL" id="BTSX01000005">
    <property type="protein sequence ID" value="GMS99722.1"/>
    <property type="molecule type" value="Genomic_DNA"/>
</dbReference>
<feature type="domain" description="K Homology" evidence="4">
    <location>
        <begin position="128"/>
        <end position="222"/>
    </location>
</feature>
<dbReference type="InterPro" id="IPR032377">
    <property type="entry name" value="STAR_dimer"/>
</dbReference>
<dbReference type="FunFam" id="1.20.5.4010:FF:000002">
    <property type="entry name" value="Held out wings, isoform D"/>
    <property type="match status" value="1"/>
</dbReference>
<dbReference type="InterPro" id="IPR055256">
    <property type="entry name" value="KH_1_KHDC4/BBP-like"/>
</dbReference>
<evidence type="ECO:0000313" key="5">
    <source>
        <dbReference type="EMBL" id="GMS99722.1"/>
    </source>
</evidence>
<evidence type="ECO:0000256" key="3">
    <source>
        <dbReference type="SAM" id="MobiDB-lite"/>
    </source>
</evidence>
<dbReference type="PANTHER" id="PTHR11208:SF147">
    <property type="entry name" value="RNA-BINDING PROTEIN ASD-2"/>
    <property type="match status" value="1"/>
</dbReference>
<evidence type="ECO:0000259" key="4">
    <source>
        <dbReference type="SMART" id="SM00322"/>
    </source>
</evidence>
<sequence>MLSTMHYTPTTTIVKIDTTGRPSSSASDTTNSPASSEAAEDKMTAQQDSVADLSGVVAGSSSNQQTYSIDYLSQLLKDKKQLAAFPNVFHHLERLADEEISRVRVALFQFEFTKKEEMQLPEAEGEAQVITEKVFVPAKEHPDYNFVGRILGPRGMTAKQLEQETGCKIMVRGRGSMRDKKKEEMNRGKPNWEHLSEELHVLIQCEDTPNRAKVKLIRAVDEVKKLLVPAPEGEDELKRKQLMELAIINGTYRSATQQQQQVAAQLAAAAAAGKATGGITTAVALQAAAVAAQARGQLAAQSLQLQSQLRSPGLAGAPIILSPSTAAAAAARGGSASSSMQQQLQQHQAAAAQQAALLQQHQQAVDYQQLLLGQSLGYDGGLAAMLQQQAAAGQGYGIGADYGMLGQAASAYQASQEAYASSGDLAAAAAAAAGGAMLQRRVLDSTRNHPYKN</sequence>
<feature type="compositionally biased region" description="Low complexity" evidence="3">
    <location>
        <begin position="8"/>
        <end position="19"/>
    </location>
</feature>
<dbReference type="Pfam" id="PF16544">
    <property type="entry name" value="STAR_dimer"/>
    <property type="match status" value="1"/>
</dbReference>
<name>A0AAV5U046_9BILA</name>
<evidence type="ECO:0000256" key="1">
    <source>
        <dbReference type="ARBA" id="ARBA00022884"/>
    </source>
</evidence>
<dbReference type="SUPFAM" id="SSF54791">
    <property type="entry name" value="Eukaryotic type KH-domain (KH-domain type I)"/>
    <property type="match status" value="1"/>
</dbReference>
<feature type="compositionally biased region" description="Polar residues" evidence="3">
    <location>
        <begin position="20"/>
        <end position="35"/>
    </location>
</feature>
<dbReference type="GO" id="GO:0043186">
    <property type="term" value="C:P granule"/>
    <property type="evidence" value="ECO:0007669"/>
    <property type="project" value="UniProtKB-ARBA"/>
</dbReference>
<reference evidence="5" key="1">
    <citation type="submission" date="2023-10" db="EMBL/GenBank/DDBJ databases">
        <title>Genome assembly of Pristionchus species.</title>
        <authorList>
            <person name="Yoshida K."/>
            <person name="Sommer R.J."/>
        </authorList>
    </citation>
    <scope>NUCLEOTIDE SEQUENCE</scope>
    <source>
        <strain evidence="5">RS0144</strain>
    </source>
</reference>
<dbReference type="SMART" id="SM00322">
    <property type="entry name" value="KH"/>
    <property type="match status" value="1"/>
</dbReference>
<dbReference type="PANTHER" id="PTHR11208">
    <property type="entry name" value="RNA-BINDING PROTEIN RELATED"/>
    <property type="match status" value="1"/>
</dbReference>
<dbReference type="Gene3D" id="3.30.1370.10">
    <property type="entry name" value="K Homology domain, type 1"/>
    <property type="match status" value="1"/>
</dbReference>
<dbReference type="AlphaFoldDB" id="A0AAV5U046"/>
<accession>A0AAV5U046</accession>
<dbReference type="FunFam" id="3.30.1370.10:FF:000028">
    <property type="entry name" value="protein quaking isoform X2"/>
    <property type="match status" value="1"/>
</dbReference>
<dbReference type="Pfam" id="PF22675">
    <property type="entry name" value="KH-I_KHDC4-BBP"/>
    <property type="match status" value="1"/>
</dbReference>
<dbReference type="InterPro" id="IPR045071">
    <property type="entry name" value="BBP-like"/>
</dbReference>
<evidence type="ECO:0000313" key="6">
    <source>
        <dbReference type="Proteomes" id="UP001432027"/>
    </source>
</evidence>
<organism evidence="5 6">
    <name type="scientific">Pristionchus entomophagus</name>
    <dbReference type="NCBI Taxonomy" id="358040"/>
    <lineage>
        <taxon>Eukaryota</taxon>
        <taxon>Metazoa</taxon>
        <taxon>Ecdysozoa</taxon>
        <taxon>Nematoda</taxon>
        <taxon>Chromadorea</taxon>
        <taxon>Rhabditida</taxon>
        <taxon>Rhabditina</taxon>
        <taxon>Diplogasteromorpha</taxon>
        <taxon>Diplogasteroidea</taxon>
        <taxon>Neodiplogasteridae</taxon>
        <taxon>Pristionchus</taxon>
    </lineage>
</organism>
<proteinExistence type="predicted"/>
<comment type="caution">
    <text evidence="5">The sequence shown here is derived from an EMBL/GenBank/DDBJ whole genome shotgun (WGS) entry which is preliminary data.</text>
</comment>
<dbReference type="InterPro" id="IPR004087">
    <property type="entry name" value="KH_dom"/>
</dbReference>
<keyword evidence="1 2" id="KW-0694">RNA-binding</keyword>
<protein>
    <recommendedName>
        <fullName evidence="4">K Homology domain-containing protein</fullName>
    </recommendedName>
</protein>
<dbReference type="Proteomes" id="UP001432027">
    <property type="component" value="Unassembled WGS sequence"/>
</dbReference>
<dbReference type="GO" id="GO:0003727">
    <property type="term" value="F:single-stranded RNA binding"/>
    <property type="evidence" value="ECO:0007669"/>
    <property type="project" value="UniProtKB-ARBA"/>
</dbReference>
<dbReference type="GO" id="GO:0048024">
    <property type="term" value="P:regulation of mRNA splicing, via spliceosome"/>
    <property type="evidence" value="ECO:0007669"/>
    <property type="project" value="TreeGrafter"/>
</dbReference>
<feature type="region of interest" description="Disordered" evidence="3">
    <location>
        <begin position="1"/>
        <end position="47"/>
    </location>
</feature>
<dbReference type="Gene3D" id="1.20.5.4010">
    <property type="match status" value="1"/>
</dbReference>
<dbReference type="GO" id="GO:0003729">
    <property type="term" value="F:mRNA binding"/>
    <property type="evidence" value="ECO:0007669"/>
    <property type="project" value="TreeGrafter"/>
</dbReference>
<dbReference type="InterPro" id="IPR036612">
    <property type="entry name" value="KH_dom_type_1_sf"/>
</dbReference>
<dbReference type="PROSITE" id="PS50084">
    <property type="entry name" value="KH_TYPE_1"/>
    <property type="match status" value="1"/>
</dbReference>
<keyword evidence="6" id="KW-1185">Reference proteome</keyword>
<dbReference type="GO" id="GO:0005634">
    <property type="term" value="C:nucleus"/>
    <property type="evidence" value="ECO:0007669"/>
    <property type="project" value="TreeGrafter"/>
</dbReference>